<dbReference type="eggNOG" id="COG1544">
    <property type="taxonomic scope" value="Bacteria"/>
</dbReference>
<evidence type="ECO:0000256" key="2">
    <source>
        <dbReference type="ARBA" id="ARBA00022845"/>
    </source>
</evidence>
<feature type="domain" description="Sigma 54 modulation/S30EA ribosomal protein C-terminal" evidence="4">
    <location>
        <begin position="116"/>
        <end position="171"/>
    </location>
</feature>
<dbReference type="InterPro" id="IPR032528">
    <property type="entry name" value="Ribosom_S30AE_C"/>
</dbReference>
<dbReference type="RefSeq" id="WP_006906751.1">
    <property type="nucleotide sequence ID" value="NZ_GG665867.1"/>
</dbReference>
<dbReference type="PANTHER" id="PTHR33231">
    <property type="entry name" value="30S RIBOSOMAL PROTEIN"/>
    <property type="match status" value="1"/>
</dbReference>
<evidence type="ECO:0000259" key="4">
    <source>
        <dbReference type="Pfam" id="PF16321"/>
    </source>
</evidence>
<dbReference type="GO" id="GO:0045900">
    <property type="term" value="P:negative regulation of translational elongation"/>
    <property type="evidence" value="ECO:0007669"/>
    <property type="project" value="TreeGrafter"/>
</dbReference>
<reference evidence="5" key="1">
    <citation type="submission" date="2009-04" db="EMBL/GenBank/DDBJ databases">
        <authorList>
            <person name="Weinstock G."/>
            <person name="Sodergren E."/>
            <person name="Clifton S."/>
            <person name="Fulton L."/>
            <person name="Fulton B."/>
            <person name="Courtney L."/>
            <person name="Fronick C."/>
            <person name="Harrison M."/>
            <person name="Strong C."/>
            <person name="Farmer C."/>
            <person name="Delahaunty K."/>
            <person name="Markovic C."/>
            <person name="Hall O."/>
            <person name="Minx P."/>
            <person name="Tomlinson C."/>
            <person name="Mitreva M."/>
            <person name="Nelson J."/>
            <person name="Hou S."/>
            <person name="Wollam A."/>
            <person name="Pepin K.H."/>
            <person name="Johnson M."/>
            <person name="Bhonagiri V."/>
            <person name="Nash W.E."/>
            <person name="Warren W."/>
            <person name="Chinwalla A."/>
            <person name="Mardis E.R."/>
            <person name="Wilson R.K."/>
        </authorList>
    </citation>
    <scope>NUCLEOTIDE SEQUENCE [LARGE SCALE GENOMIC DNA]</scope>
    <source>
        <strain evidence="5">DSM 14600</strain>
    </source>
</reference>
<dbReference type="CDD" id="cd00552">
    <property type="entry name" value="RaiA"/>
    <property type="match status" value="1"/>
</dbReference>
<keyword evidence="6" id="KW-1185">Reference proteome</keyword>
<dbReference type="NCBIfam" id="TIGR00741">
    <property type="entry name" value="yfiA"/>
    <property type="match status" value="1"/>
</dbReference>
<dbReference type="EMBL" id="ACIP02000004">
    <property type="protein sequence ID" value="EEP27760.1"/>
    <property type="molecule type" value="Genomic_DNA"/>
</dbReference>
<protein>
    <recommendedName>
        <fullName evidence="3">Ribosome hibernation promoting factor</fullName>
        <shortName evidence="3">HPF</shortName>
    </recommendedName>
</protein>
<comment type="subunit">
    <text evidence="3">Interacts with 100S ribosomes.</text>
</comment>
<name>C4GCR0_9FIRM</name>
<dbReference type="Gene3D" id="3.30.160.100">
    <property type="entry name" value="Ribosome hibernation promotion factor-like"/>
    <property type="match status" value="1"/>
</dbReference>
<dbReference type="FunFam" id="3.30.505.50:FF:000001">
    <property type="entry name" value="Ribosome hibernation promoting factor"/>
    <property type="match status" value="1"/>
</dbReference>
<evidence type="ECO:0000313" key="5">
    <source>
        <dbReference type="EMBL" id="EEP27760.1"/>
    </source>
</evidence>
<keyword evidence="2 3" id="KW-0810">Translation regulation</keyword>
<dbReference type="HAMAP" id="MF_00839">
    <property type="entry name" value="HPF"/>
    <property type="match status" value="1"/>
</dbReference>
<dbReference type="Pfam" id="PF16321">
    <property type="entry name" value="Ribosom_S30AE_C"/>
    <property type="match status" value="1"/>
</dbReference>
<dbReference type="InterPro" id="IPR036567">
    <property type="entry name" value="RHF-like"/>
</dbReference>
<sequence>MKTTITGRNIELTDGLKSAVEDALSKLDRYFREDTLAHVTMSVDKAGQRVELTIPVKGGIVRCEKTTDDMYVSIDAASEGIEDQLTKYRHKLVDRAHKGAVLNAAFEEGFDEDEEEEIKIVRTKKFDLKPMYAEDACAQMELLGHSFFVFTNAETDAVNVVYRRKNGSYGLIEPEE</sequence>
<dbReference type="AlphaFoldDB" id="C4GCR0"/>
<dbReference type="InterPro" id="IPR038416">
    <property type="entry name" value="Ribosom_S30AE_C_sf"/>
</dbReference>
<dbReference type="InterPro" id="IPR003489">
    <property type="entry name" value="RHF/RaiA"/>
</dbReference>
<keyword evidence="1 3" id="KW-0963">Cytoplasm</keyword>
<dbReference type="Proteomes" id="UP000003494">
    <property type="component" value="Unassembled WGS sequence"/>
</dbReference>
<comment type="subcellular location">
    <subcellularLocation>
        <location evidence="3">Cytoplasm</location>
    </subcellularLocation>
</comment>
<dbReference type="Pfam" id="PF02482">
    <property type="entry name" value="Ribosomal_S30AE"/>
    <property type="match status" value="1"/>
</dbReference>
<dbReference type="Gene3D" id="3.30.505.50">
    <property type="entry name" value="Sigma 54 modulation/S30EA ribosomal protein, C-terminal domain"/>
    <property type="match status" value="1"/>
</dbReference>
<dbReference type="SUPFAM" id="SSF69754">
    <property type="entry name" value="Ribosome binding protein Y (YfiA homologue)"/>
    <property type="match status" value="1"/>
</dbReference>
<accession>C4GCR0</accession>
<evidence type="ECO:0000313" key="6">
    <source>
        <dbReference type="Proteomes" id="UP000003494"/>
    </source>
</evidence>
<proteinExistence type="inferred from homology"/>
<dbReference type="InterPro" id="IPR034694">
    <property type="entry name" value="HPF_long/plastid"/>
</dbReference>
<dbReference type="HOGENOM" id="CLU_071472_0_3_9"/>
<evidence type="ECO:0000256" key="3">
    <source>
        <dbReference type="HAMAP-Rule" id="MF_00839"/>
    </source>
</evidence>
<dbReference type="GO" id="GO:0043024">
    <property type="term" value="F:ribosomal small subunit binding"/>
    <property type="evidence" value="ECO:0007669"/>
    <property type="project" value="TreeGrafter"/>
</dbReference>
<comment type="caution">
    <text evidence="5">The sequence shown here is derived from an EMBL/GenBank/DDBJ whole genome shotgun (WGS) entry which is preliminary data.</text>
</comment>
<comment type="function">
    <text evidence="3">Required for dimerization of active 70S ribosomes into 100S ribosomes in stationary phase; 100S ribosomes are translationally inactive and sometimes present during exponential growth.</text>
</comment>
<evidence type="ECO:0000256" key="1">
    <source>
        <dbReference type="ARBA" id="ARBA00022490"/>
    </source>
</evidence>
<comment type="similarity">
    <text evidence="3">Belongs to the HPF/YfiA ribosome-associated protein family. Long HPF subfamily.</text>
</comment>
<dbReference type="STRING" id="626523.GCWU000342_01754"/>
<gene>
    <name evidence="5" type="primary">raiA</name>
    <name evidence="3" type="synonym">hpf</name>
    <name evidence="5" type="ORF">GCWU000342_01754</name>
</gene>
<dbReference type="PANTHER" id="PTHR33231:SF1">
    <property type="entry name" value="30S RIBOSOMAL PROTEIN"/>
    <property type="match status" value="1"/>
</dbReference>
<dbReference type="GO" id="GO:0022627">
    <property type="term" value="C:cytosolic small ribosomal subunit"/>
    <property type="evidence" value="ECO:0007669"/>
    <property type="project" value="TreeGrafter"/>
</dbReference>
<dbReference type="InterPro" id="IPR050574">
    <property type="entry name" value="HPF/YfiA_ribosome-assoc"/>
</dbReference>
<organism evidence="5 6">
    <name type="scientific">Shuttleworthella satelles DSM 14600</name>
    <dbReference type="NCBI Taxonomy" id="626523"/>
    <lineage>
        <taxon>Bacteria</taxon>
        <taxon>Bacillati</taxon>
        <taxon>Bacillota</taxon>
        <taxon>Clostridia</taxon>
        <taxon>Lachnospirales</taxon>
        <taxon>Lachnospiraceae</taxon>
        <taxon>Shuttleworthella</taxon>
    </lineage>
</organism>